<evidence type="ECO:0000256" key="11">
    <source>
        <dbReference type="ARBA" id="ARBA00029920"/>
    </source>
</evidence>
<feature type="signal peptide" evidence="14">
    <location>
        <begin position="1"/>
        <end position="24"/>
    </location>
</feature>
<dbReference type="InterPro" id="IPR016054">
    <property type="entry name" value="LY6_UPA_recep-like"/>
</dbReference>
<dbReference type="InterPro" id="IPR056949">
    <property type="entry name" value="CD59"/>
</dbReference>
<reference evidence="16" key="1">
    <citation type="submission" date="2009-12" db="EMBL/GenBank/DDBJ databases">
        <title>The Genome Sequence of Anolis carolinensis (Green Anole Lizard).</title>
        <authorList>
            <consortium name="The Genome Sequencing Platform"/>
            <person name="Di Palma F."/>
            <person name="Alfoldi J."/>
            <person name="Heiman D."/>
            <person name="Young S."/>
            <person name="Grabherr M."/>
            <person name="Johnson J."/>
            <person name="Lander E.S."/>
            <person name="Lindblad-Toh K."/>
        </authorList>
    </citation>
    <scope>NUCLEOTIDE SEQUENCE [LARGE SCALE GENOMIC DNA]</scope>
    <source>
        <strain evidence="16">JBL SC #1</strain>
    </source>
</reference>
<evidence type="ECO:0000256" key="5">
    <source>
        <dbReference type="ARBA" id="ARBA00022622"/>
    </source>
</evidence>
<reference evidence="16" key="3">
    <citation type="submission" date="2025-09" db="UniProtKB">
        <authorList>
            <consortium name="Ensembl"/>
        </authorList>
    </citation>
    <scope>IDENTIFICATION</scope>
</reference>
<evidence type="ECO:0000256" key="9">
    <source>
        <dbReference type="ARBA" id="ARBA00023180"/>
    </source>
</evidence>
<dbReference type="Gene3D" id="2.10.60.10">
    <property type="entry name" value="CD59"/>
    <property type="match status" value="1"/>
</dbReference>
<organism evidence="16 17">
    <name type="scientific">Anolis carolinensis</name>
    <name type="common">Green anole</name>
    <name type="synonym">American chameleon</name>
    <dbReference type="NCBI Taxonomy" id="28377"/>
    <lineage>
        <taxon>Eukaryota</taxon>
        <taxon>Metazoa</taxon>
        <taxon>Chordata</taxon>
        <taxon>Craniata</taxon>
        <taxon>Vertebrata</taxon>
        <taxon>Euteleostomi</taxon>
        <taxon>Lepidosauria</taxon>
        <taxon>Squamata</taxon>
        <taxon>Bifurcata</taxon>
        <taxon>Unidentata</taxon>
        <taxon>Episquamata</taxon>
        <taxon>Toxicofera</taxon>
        <taxon>Iguania</taxon>
        <taxon>Dactyloidae</taxon>
        <taxon>Anolis</taxon>
    </lineage>
</organism>
<dbReference type="Pfam" id="PF25152">
    <property type="entry name" value="CD59"/>
    <property type="match status" value="1"/>
</dbReference>
<keyword evidence="9" id="KW-0325">Glycoprotein</keyword>
<evidence type="ECO:0000256" key="2">
    <source>
        <dbReference type="ARBA" id="ARBA00004613"/>
    </source>
</evidence>
<evidence type="ECO:0000313" key="17">
    <source>
        <dbReference type="Proteomes" id="UP000001646"/>
    </source>
</evidence>
<evidence type="ECO:0000256" key="4">
    <source>
        <dbReference type="ARBA" id="ARBA00022525"/>
    </source>
</evidence>
<dbReference type="Proteomes" id="UP000001646">
    <property type="component" value="Unplaced"/>
</dbReference>
<dbReference type="InterPro" id="IPR045860">
    <property type="entry name" value="Snake_toxin-like_sf"/>
</dbReference>
<dbReference type="GO" id="GO:0098552">
    <property type="term" value="C:side of membrane"/>
    <property type="evidence" value="ECO:0007669"/>
    <property type="project" value="UniProtKB-KW"/>
</dbReference>
<keyword evidence="5" id="KW-0336">GPI-anchor</keyword>
<evidence type="ECO:0000256" key="13">
    <source>
        <dbReference type="ARBA" id="ARBA00031867"/>
    </source>
</evidence>
<gene>
    <name evidence="16" type="primary">CD59</name>
</gene>
<evidence type="ECO:0000259" key="15">
    <source>
        <dbReference type="SMART" id="SM00134"/>
    </source>
</evidence>
<evidence type="ECO:0000256" key="12">
    <source>
        <dbReference type="ARBA" id="ARBA00031590"/>
    </source>
</evidence>
<evidence type="ECO:0000256" key="10">
    <source>
        <dbReference type="ARBA" id="ARBA00023288"/>
    </source>
</evidence>
<feature type="domain" description="UPAR/Ly6" evidence="15">
    <location>
        <begin position="25"/>
        <end position="99"/>
    </location>
</feature>
<name>A0A803TBF1_ANOCA</name>
<keyword evidence="8" id="KW-1015">Disulfide bond</keyword>
<evidence type="ECO:0000256" key="3">
    <source>
        <dbReference type="ARBA" id="ARBA00011481"/>
    </source>
</evidence>
<protein>
    <recommendedName>
        <fullName evidence="12">MAC-inhibitory protein</fullName>
    </recommendedName>
    <alternativeName>
        <fullName evidence="13">Membrane attack complex inhibition factor</fullName>
    </alternativeName>
    <alternativeName>
        <fullName evidence="11">Protectin</fullName>
    </alternativeName>
</protein>
<reference evidence="16" key="2">
    <citation type="submission" date="2025-08" db="UniProtKB">
        <authorList>
            <consortium name="Ensembl"/>
        </authorList>
    </citation>
    <scope>IDENTIFICATION</scope>
</reference>
<dbReference type="CDD" id="cd23554">
    <property type="entry name" value="TFP_LU_ECD_CD59"/>
    <property type="match status" value="1"/>
</dbReference>
<sequence>MKCFLAIALIATFLLALFCHSGSALVCYTCPMSPCKTNATCEPEKNACMVAYLGTRNVSECWKYSQCDLDYIGAHFKVNSFRFRCCQTDLCNGSPIPVASKIVVAIASLVTVIKLVSF</sequence>
<proteinExistence type="predicted"/>
<accession>A0A803TBF1</accession>
<dbReference type="GeneTree" id="ENSGT00390000016309"/>
<comment type="subcellular location">
    <subcellularLocation>
        <location evidence="1">Membrane</location>
        <topology evidence="1">Lipid-anchor</topology>
        <topology evidence="1">GPI-anchor</topology>
    </subcellularLocation>
    <subcellularLocation>
        <location evidence="2">Secreted</location>
    </subcellularLocation>
</comment>
<feature type="chain" id="PRO_5032731833" description="MAC-inhibitory protein" evidence="14">
    <location>
        <begin position="25"/>
        <end position="118"/>
    </location>
</feature>
<dbReference type="GO" id="GO:0005576">
    <property type="term" value="C:extracellular region"/>
    <property type="evidence" value="ECO:0007669"/>
    <property type="project" value="UniProtKB-SubCell"/>
</dbReference>
<evidence type="ECO:0000313" key="16">
    <source>
        <dbReference type="Ensembl" id="ENSACAP00000032541.1"/>
    </source>
</evidence>
<dbReference type="InParanoid" id="A0A803TBF1"/>
<keyword evidence="7" id="KW-0472">Membrane</keyword>
<keyword evidence="6 14" id="KW-0732">Signal</keyword>
<dbReference type="AlphaFoldDB" id="A0A803TBF1"/>
<evidence type="ECO:0000256" key="14">
    <source>
        <dbReference type="SAM" id="SignalP"/>
    </source>
</evidence>
<evidence type="ECO:0000256" key="7">
    <source>
        <dbReference type="ARBA" id="ARBA00023136"/>
    </source>
</evidence>
<comment type="subunit">
    <text evidence="3">Interacts with T-cell surface antigen CD2.</text>
</comment>
<keyword evidence="4" id="KW-0964">Secreted</keyword>
<evidence type="ECO:0000256" key="6">
    <source>
        <dbReference type="ARBA" id="ARBA00022729"/>
    </source>
</evidence>
<dbReference type="SUPFAM" id="SSF57302">
    <property type="entry name" value="Snake toxin-like"/>
    <property type="match status" value="1"/>
</dbReference>
<keyword evidence="17" id="KW-1185">Reference proteome</keyword>
<dbReference type="Ensembl" id="ENSACAT00000058434.1">
    <property type="protein sequence ID" value="ENSACAP00000032541.1"/>
    <property type="gene ID" value="ENSACAG00000043957.1"/>
</dbReference>
<dbReference type="SMART" id="SM00134">
    <property type="entry name" value="LU"/>
    <property type="match status" value="1"/>
</dbReference>
<evidence type="ECO:0000256" key="1">
    <source>
        <dbReference type="ARBA" id="ARBA00004589"/>
    </source>
</evidence>
<evidence type="ECO:0000256" key="8">
    <source>
        <dbReference type="ARBA" id="ARBA00023157"/>
    </source>
</evidence>
<keyword evidence="10" id="KW-0449">Lipoprotein</keyword>